<gene>
    <name evidence="1" type="ORF">PUN28_018600</name>
</gene>
<keyword evidence="2" id="KW-1185">Reference proteome</keyword>
<accession>A0AAW2EII0</accession>
<comment type="caution">
    <text evidence="1">The sequence shown here is derived from an EMBL/GenBank/DDBJ whole genome shotgun (WGS) entry which is preliminary data.</text>
</comment>
<evidence type="ECO:0000313" key="1">
    <source>
        <dbReference type="EMBL" id="KAL0102176.1"/>
    </source>
</evidence>
<dbReference type="AlphaFoldDB" id="A0AAW2EII0"/>
<organism evidence="1 2">
    <name type="scientific">Cardiocondyla obscurior</name>
    <dbReference type="NCBI Taxonomy" id="286306"/>
    <lineage>
        <taxon>Eukaryota</taxon>
        <taxon>Metazoa</taxon>
        <taxon>Ecdysozoa</taxon>
        <taxon>Arthropoda</taxon>
        <taxon>Hexapoda</taxon>
        <taxon>Insecta</taxon>
        <taxon>Pterygota</taxon>
        <taxon>Neoptera</taxon>
        <taxon>Endopterygota</taxon>
        <taxon>Hymenoptera</taxon>
        <taxon>Apocrita</taxon>
        <taxon>Aculeata</taxon>
        <taxon>Formicoidea</taxon>
        <taxon>Formicidae</taxon>
        <taxon>Myrmicinae</taxon>
        <taxon>Cardiocondyla</taxon>
    </lineage>
</organism>
<sequence length="121" mass="13319">MLRASFSETKTSHLRVLEQLVVAYLRPASPWGPYEPQHPARITAVVHLPTFVEANEGRRSRGLLSLQKRVSLTQQLIANEEFRPSRINVSIRKGKAVGAAINIEVAGGIFDGARVNYSAAI</sequence>
<dbReference type="Proteomes" id="UP001430953">
    <property type="component" value="Unassembled WGS sequence"/>
</dbReference>
<dbReference type="EMBL" id="JADYXP020000023">
    <property type="protein sequence ID" value="KAL0102176.1"/>
    <property type="molecule type" value="Genomic_DNA"/>
</dbReference>
<proteinExistence type="predicted"/>
<protein>
    <submittedName>
        <fullName evidence="1">Uncharacterized protein</fullName>
    </submittedName>
</protein>
<reference evidence="1 2" key="1">
    <citation type="submission" date="2023-03" db="EMBL/GenBank/DDBJ databases">
        <title>High recombination rates correlate with genetic variation in Cardiocondyla obscurior ants.</title>
        <authorList>
            <person name="Errbii M."/>
        </authorList>
    </citation>
    <scope>NUCLEOTIDE SEQUENCE [LARGE SCALE GENOMIC DNA]</scope>
    <source>
        <strain evidence="1">Alpha-2009</strain>
        <tissue evidence="1">Whole body</tissue>
    </source>
</reference>
<evidence type="ECO:0000313" key="2">
    <source>
        <dbReference type="Proteomes" id="UP001430953"/>
    </source>
</evidence>
<name>A0AAW2EII0_9HYME</name>